<gene>
    <name evidence="2" type="ORF">AVEN_233950_1</name>
    <name evidence="1" type="ORF">AVEN_45207_1</name>
</gene>
<organism evidence="1 3">
    <name type="scientific">Araneus ventricosus</name>
    <name type="common">Orbweaver spider</name>
    <name type="synonym">Epeira ventricosa</name>
    <dbReference type="NCBI Taxonomy" id="182803"/>
    <lineage>
        <taxon>Eukaryota</taxon>
        <taxon>Metazoa</taxon>
        <taxon>Ecdysozoa</taxon>
        <taxon>Arthropoda</taxon>
        <taxon>Chelicerata</taxon>
        <taxon>Arachnida</taxon>
        <taxon>Araneae</taxon>
        <taxon>Araneomorphae</taxon>
        <taxon>Entelegynae</taxon>
        <taxon>Araneoidea</taxon>
        <taxon>Araneidae</taxon>
        <taxon>Araneus</taxon>
    </lineage>
</organism>
<proteinExistence type="predicted"/>
<evidence type="ECO:0000313" key="3">
    <source>
        <dbReference type="Proteomes" id="UP000499080"/>
    </source>
</evidence>
<reference evidence="1 3" key="1">
    <citation type="journal article" date="2019" name="Sci. Rep.">
        <title>Orb-weaving spider Araneus ventricosus genome elucidates the spidroin gene catalogue.</title>
        <authorList>
            <person name="Kono N."/>
            <person name="Nakamura H."/>
            <person name="Ohtoshi R."/>
            <person name="Moran D.A.P."/>
            <person name="Shinohara A."/>
            <person name="Yoshida Y."/>
            <person name="Fujiwara M."/>
            <person name="Mori M."/>
            <person name="Tomita M."/>
            <person name="Arakawa K."/>
        </authorList>
    </citation>
    <scope>NUCLEOTIDE SEQUENCE [LARGE SCALE GENOMIC DNA]</scope>
</reference>
<dbReference type="OrthoDB" id="7464821at2759"/>
<dbReference type="AlphaFoldDB" id="A0A4Y2VFP8"/>
<accession>A0A4Y2VFP8</accession>
<protein>
    <submittedName>
        <fullName evidence="1">Uncharacterized protein</fullName>
    </submittedName>
</protein>
<comment type="caution">
    <text evidence="1">The sequence shown here is derived from an EMBL/GenBank/DDBJ whole genome shotgun (WGS) entry which is preliminary data.</text>
</comment>
<dbReference type="Proteomes" id="UP000499080">
    <property type="component" value="Unassembled WGS sequence"/>
</dbReference>
<dbReference type="EMBL" id="BGPR01046335">
    <property type="protein sequence ID" value="GBO23308.1"/>
    <property type="molecule type" value="Genomic_DNA"/>
</dbReference>
<name>A0A4Y2VFP8_ARAVE</name>
<sequence length="93" mass="10485">MPCHRYEVFKQSYVSSAGDHGEYWNNNLPVPWGITGSVCRKPPVNTMVMPPILLLLRLMSFNVTPSASNSTLWDIVHSSQTISLKSFIKFAFP</sequence>
<keyword evidence="3" id="KW-1185">Reference proteome</keyword>
<dbReference type="EMBL" id="BGPR01046562">
    <property type="protein sequence ID" value="GBO23511.1"/>
    <property type="molecule type" value="Genomic_DNA"/>
</dbReference>
<evidence type="ECO:0000313" key="2">
    <source>
        <dbReference type="EMBL" id="GBO23511.1"/>
    </source>
</evidence>
<evidence type="ECO:0000313" key="1">
    <source>
        <dbReference type="EMBL" id="GBO23308.1"/>
    </source>
</evidence>